<feature type="domain" description="DUF2428" evidence="2">
    <location>
        <begin position="788"/>
        <end position="892"/>
    </location>
</feature>
<dbReference type="PANTHER" id="PTHR14387:SF0">
    <property type="entry name" value="DUF2428 DOMAIN-CONTAINING PROTEIN"/>
    <property type="match status" value="1"/>
</dbReference>
<reference evidence="3 4" key="1">
    <citation type="submission" date="2015-01" db="EMBL/GenBank/DDBJ databases">
        <title>Evolution of Trichinella species and genotypes.</title>
        <authorList>
            <person name="Korhonen P.K."/>
            <person name="Edoardo P."/>
            <person name="Giuseppe L.R."/>
            <person name="Gasser R.B."/>
        </authorList>
    </citation>
    <scope>NUCLEOTIDE SEQUENCE [LARGE SCALE GENOMIC DNA]</scope>
    <source>
        <strain evidence="3">ISS141</strain>
    </source>
</reference>
<comment type="similarity">
    <text evidence="1">Belongs to the THADA family.</text>
</comment>
<evidence type="ECO:0000259" key="2">
    <source>
        <dbReference type="Pfam" id="PF10350"/>
    </source>
</evidence>
<gene>
    <name evidence="3" type="ORF">T4E_10850</name>
</gene>
<evidence type="ECO:0000313" key="3">
    <source>
        <dbReference type="EMBL" id="KRY00055.1"/>
    </source>
</evidence>
<dbReference type="Pfam" id="PF10350">
    <property type="entry name" value="DUF2428"/>
    <property type="match status" value="1"/>
</dbReference>
<protein>
    <recommendedName>
        <fullName evidence="2">DUF2428 domain-containing protein</fullName>
    </recommendedName>
</protein>
<dbReference type="STRING" id="6337.A0A0V0YI77"/>
<dbReference type="InterPro" id="IPR019442">
    <property type="entry name" value="THADA/TRM732_DUF2428"/>
</dbReference>
<accession>A0A0V0YI77</accession>
<dbReference type="Proteomes" id="UP000054815">
    <property type="component" value="Unassembled WGS sequence"/>
</dbReference>
<dbReference type="GO" id="GO:0030488">
    <property type="term" value="P:tRNA methylation"/>
    <property type="evidence" value="ECO:0007669"/>
    <property type="project" value="TreeGrafter"/>
</dbReference>
<comment type="caution">
    <text evidence="3">The sequence shown here is derived from an EMBL/GenBank/DDBJ whole genome shotgun (WGS) entry which is preliminary data.</text>
</comment>
<evidence type="ECO:0000313" key="4">
    <source>
        <dbReference type="Proteomes" id="UP000054815"/>
    </source>
</evidence>
<dbReference type="InterPro" id="IPR051954">
    <property type="entry name" value="tRNA_methyltransferase_THADA"/>
</dbReference>
<dbReference type="SUPFAM" id="SSF48371">
    <property type="entry name" value="ARM repeat"/>
    <property type="match status" value="1"/>
</dbReference>
<dbReference type="PANTHER" id="PTHR14387">
    <property type="entry name" value="THADA/DEATH RECEPTOR INTERACTING PROTEIN"/>
    <property type="match status" value="1"/>
</dbReference>
<dbReference type="GO" id="GO:0005829">
    <property type="term" value="C:cytosol"/>
    <property type="evidence" value="ECO:0007669"/>
    <property type="project" value="TreeGrafter"/>
</dbReference>
<sequence>MNMEDRDFVNDQIESRQHLWQQIVAAPNMNDNAENSEMRSIISALYNPYTDLSLLLKWTKLENTLLLLNGFLNGTPDNFFLSRLGNKGPYMITRMCEQLCTFAVNNATRYNYLQLLSIVNCLKKAHSVSMLQYRFEKRNRIASSFISKHLVDKIKLVIESFWQSQSDLIRETNTEIIFYWLNLLKIVRKTTKKCEELFLYYLTYFSPLCWGKYTILAQLTPHCSKEFFSDHFPTLSDHIQLAMSKINVAASASHLYLSIVYSIKFYLNDQGGNNPWLQLLAQLLSSDDPETASRTTAFMLRSLSYCEIETQIDFVRLLHNKLLACKPQVNDISVIDEVDLHEISGNPDPFKETSLSKRSRLRRAYIASLSELLRFKKFDKDYIRNDHFEEITEALESENIQEKILAFNVFANLFKTDIWDDDLAENVWNFYYSNFPRYNITEIFTVESTILTGLSTLFDVNEKFSAFVKCIVKKLMEQLYPGASHKRMHVAVHFLSHVMNFSSKLNADMKQFQIALYNDEQRPHTLNAFVNVILHTHDNNCLISDLWFCIEYFSELTSELCSQLNILCSLAGKWLPTLNDFENDKSLAAPCLDERAAFDHTIFSYVKHYYISPSKPLLRVLEKELLSYLLSPLSLLPPDILAVFKDVEQAIELISERDLSKKVPKIVNHLKIFLLKVINAICPARPHTSLLNLEGAYAADTEDAKLLISPRERFYLLIVKRGCRLLNCLSTKRPVNRLNISRLAGSFYFRVAKFTVCPPVLKIIEEYFEEFCRNYESNGGIPFRIFSSQIMQMICDESSVQCHRRGGPYPAFIMAVVENAPAAHFADVINHLIEIPSTLIYNDFESNNVNVPMLRAVHCLKGLLIKHAGSSDLYPFLQQILCVCIGLFSAHVFWMQEAGSLLLSGLINNMFGLLHEPNKLDLQQFNTYFSSVWQHIIRTLYSPVPNSNDLRLIPLLFILRKINVVDTVLDKKLKEQVKFIKIILASHLVTFPNWKVKKMIAEVLANMTPARIRAKSAKRIMRKMQTAQIMCSHRDALVKLLWHLAPNMLSTYPSFANSALPNLKPQANTEATLQPCDDSRAVLCNESLSDDEPPEYAHFIKIASSKTKITDAFSRSVSNETGVSANTDFDTKSEYLLHEKMSVCMTDDSSTNSVVDNNAVHGDLEDICDKNCDEAKSSLPVYYSDCGPFTDRPFLYVTKRFKLKRMSVTDRWKTLIDWNQMPEKFQQRSGLTDAELKAYLFECSIGKYGVTAGALALPLLSRVMKFSSFDARDGWLTWSNLVLQYANDFQRSSRRLAAAHSLIISAFPLLNKLATVENGLELHCIILMLLEDNDERVRRVLSLAIKSLPIRRIIYKYRPSADIYGDYLADHVQHPVLVRRLVDSFLIWPTEAVCDGNVDIPFTTRFDTYRERYAVLKRCYQMIERMHHNQPDVVQLAVRRRPCEQWNLYCVVLKEVFHWWYKKYEKNEETLNDRLLLVIAKFSFCAKIMNMCGRITVACDQIVSSSGCQACVLKTCWPELKLVTGRPSHPQSQGADERLNGVVQDKLTRAIEAFLTAQEADDEESLNRDGKNCEENESNIMKNFPKTFIKD</sequence>
<dbReference type="EMBL" id="JYDU01000010">
    <property type="protein sequence ID" value="KRY00055.1"/>
    <property type="molecule type" value="Genomic_DNA"/>
</dbReference>
<organism evidence="3 4">
    <name type="scientific">Trichinella pseudospiralis</name>
    <name type="common">Parasitic roundworm</name>
    <dbReference type="NCBI Taxonomy" id="6337"/>
    <lineage>
        <taxon>Eukaryota</taxon>
        <taxon>Metazoa</taxon>
        <taxon>Ecdysozoa</taxon>
        <taxon>Nematoda</taxon>
        <taxon>Enoplea</taxon>
        <taxon>Dorylaimia</taxon>
        <taxon>Trichinellida</taxon>
        <taxon>Trichinellidae</taxon>
        <taxon>Trichinella</taxon>
    </lineage>
</organism>
<proteinExistence type="inferred from homology"/>
<dbReference type="InterPro" id="IPR016024">
    <property type="entry name" value="ARM-type_fold"/>
</dbReference>
<evidence type="ECO:0000256" key="1">
    <source>
        <dbReference type="ARBA" id="ARBA00010409"/>
    </source>
</evidence>
<name>A0A0V0YI77_TRIPS</name>